<dbReference type="SUPFAM" id="SSF47616">
    <property type="entry name" value="GST C-terminal domain-like"/>
    <property type="match status" value="1"/>
</dbReference>
<dbReference type="EMBL" id="CP021112">
    <property type="protein sequence ID" value="ARP99401.1"/>
    <property type="molecule type" value="Genomic_DNA"/>
</dbReference>
<sequence>MQFFSWWRSLASFRVRIALNLKGLTPEVINVDLLKGEQRAERYRKVNPQMLIPALIDEDGGPVLFQSMAIMEYLDDVHPHPNLLPSEPLARARVRALSGIVASDAHPLIVPRIRDYLEHELKLDEAARMKWIHHWLGEGMKAFEANLANSKETGRYCQNDAITMADICLVSHAVGCNFFKYDLTPYPTVRRIVETCMQDEAVSKAHPLKQPGAPAAA</sequence>
<comment type="similarity">
    <text evidence="1">Belongs to the GST superfamily. Zeta family.</text>
</comment>
<dbReference type="AlphaFoldDB" id="A0A1W6ZPV2"/>
<dbReference type="GO" id="GO:0006749">
    <property type="term" value="P:glutathione metabolic process"/>
    <property type="evidence" value="ECO:0007669"/>
    <property type="project" value="TreeGrafter"/>
</dbReference>
<dbReference type="CDD" id="cd03191">
    <property type="entry name" value="GST_C_Zeta"/>
    <property type="match status" value="1"/>
</dbReference>
<dbReference type="InterPro" id="IPR036249">
    <property type="entry name" value="Thioredoxin-like_sf"/>
</dbReference>
<dbReference type="NCBIfam" id="TIGR01262">
    <property type="entry name" value="maiA"/>
    <property type="match status" value="1"/>
</dbReference>
<dbReference type="InterPro" id="IPR034330">
    <property type="entry name" value="GST_Zeta_C"/>
</dbReference>
<dbReference type="RefSeq" id="WP_086087810.1">
    <property type="nucleotide sequence ID" value="NZ_CP021112.1"/>
</dbReference>
<dbReference type="InterPro" id="IPR005955">
    <property type="entry name" value="GST_Zeta"/>
</dbReference>
<organism evidence="2 3">
    <name type="scientific">Pseudorhodoplanes sinuspersici</name>
    <dbReference type="NCBI Taxonomy" id="1235591"/>
    <lineage>
        <taxon>Bacteria</taxon>
        <taxon>Pseudomonadati</taxon>
        <taxon>Pseudomonadota</taxon>
        <taxon>Alphaproteobacteria</taxon>
        <taxon>Hyphomicrobiales</taxon>
        <taxon>Pseudorhodoplanes</taxon>
    </lineage>
</organism>
<gene>
    <name evidence="2" type="ORF">CAK95_10125</name>
</gene>
<evidence type="ECO:0000313" key="3">
    <source>
        <dbReference type="Proteomes" id="UP000194137"/>
    </source>
</evidence>
<evidence type="ECO:0000256" key="1">
    <source>
        <dbReference type="ARBA" id="ARBA00010007"/>
    </source>
</evidence>
<evidence type="ECO:0000313" key="2">
    <source>
        <dbReference type="EMBL" id="ARP99401.1"/>
    </source>
</evidence>
<accession>A0A1W6ZPV2</accession>
<dbReference type="SFLD" id="SFLDS00019">
    <property type="entry name" value="Glutathione_Transferase_(cytos"/>
    <property type="match status" value="1"/>
</dbReference>
<protein>
    <submittedName>
        <fullName evidence="2">Maleylacetoacetate isomerase</fullName>
    </submittedName>
</protein>
<dbReference type="OrthoDB" id="509852at2"/>
<dbReference type="InterPro" id="IPR004045">
    <property type="entry name" value="Glutathione_S-Trfase_N"/>
</dbReference>
<dbReference type="PROSITE" id="PS50405">
    <property type="entry name" value="GST_CTER"/>
    <property type="match status" value="1"/>
</dbReference>
<dbReference type="Gene3D" id="3.40.30.10">
    <property type="entry name" value="Glutaredoxin"/>
    <property type="match status" value="1"/>
</dbReference>
<keyword evidence="2" id="KW-0413">Isomerase</keyword>
<dbReference type="GO" id="GO:0016034">
    <property type="term" value="F:maleylacetoacetate isomerase activity"/>
    <property type="evidence" value="ECO:0007669"/>
    <property type="project" value="TreeGrafter"/>
</dbReference>
<name>A0A1W6ZPV2_9HYPH</name>
<dbReference type="SFLD" id="SFLDG00358">
    <property type="entry name" value="Main_(cytGST)"/>
    <property type="match status" value="1"/>
</dbReference>
<keyword evidence="3" id="KW-1185">Reference proteome</keyword>
<dbReference type="GO" id="GO:0004364">
    <property type="term" value="F:glutathione transferase activity"/>
    <property type="evidence" value="ECO:0007669"/>
    <property type="project" value="TreeGrafter"/>
</dbReference>
<dbReference type="PANTHER" id="PTHR42673">
    <property type="entry name" value="MALEYLACETOACETATE ISOMERASE"/>
    <property type="match status" value="1"/>
</dbReference>
<dbReference type="KEGG" id="psin:CAK95_10125"/>
<dbReference type="Pfam" id="PF13409">
    <property type="entry name" value="GST_N_2"/>
    <property type="match status" value="1"/>
</dbReference>
<dbReference type="InterPro" id="IPR040079">
    <property type="entry name" value="Glutathione_S-Trfase"/>
</dbReference>
<dbReference type="Gene3D" id="1.20.1050.10">
    <property type="match status" value="1"/>
</dbReference>
<dbReference type="SUPFAM" id="SSF52833">
    <property type="entry name" value="Thioredoxin-like"/>
    <property type="match status" value="1"/>
</dbReference>
<dbReference type="InterPro" id="IPR010987">
    <property type="entry name" value="Glutathione-S-Trfase_C-like"/>
</dbReference>
<dbReference type="GO" id="GO:0006559">
    <property type="term" value="P:L-phenylalanine catabolic process"/>
    <property type="evidence" value="ECO:0007669"/>
    <property type="project" value="TreeGrafter"/>
</dbReference>
<dbReference type="STRING" id="1235591.CAK95_10125"/>
<dbReference type="GO" id="GO:0005737">
    <property type="term" value="C:cytoplasm"/>
    <property type="evidence" value="ECO:0007669"/>
    <property type="project" value="InterPro"/>
</dbReference>
<dbReference type="PANTHER" id="PTHR42673:SF4">
    <property type="entry name" value="MALEYLACETOACETATE ISOMERASE"/>
    <property type="match status" value="1"/>
</dbReference>
<dbReference type="PROSITE" id="PS50404">
    <property type="entry name" value="GST_NTER"/>
    <property type="match status" value="1"/>
</dbReference>
<dbReference type="Proteomes" id="UP000194137">
    <property type="component" value="Chromosome"/>
</dbReference>
<reference evidence="2 3" key="1">
    <citation type="submission" date="2017-05" db="EMBL/GenBank/DDBJ databases">
        <title>Full genome sequence of Pseudorhodoplanes sinuspersici.</title>
        <authorList>
            <person name="Dastgheib S.M.M."/>
            <person name="Shavandi M."/>
            <person name="Tirandaz H."/>
        </authorList>
    </citation>
    <scope>NUCLEOTIDE SEQUENCE [LARGE SCALE GENOMIC DNA]</scope>
    <source>
        <strain evidence="2 3">RIPI110</strain>
    </source>
</reference>
<proteinExistence type="inferred from homology"/>
<dbReference type="InterPro" id="IPR036282">
    <property type="entry name" value="Glutathione-S-Trfase_C_sf"/>
</dbReference>